<dbReference type="RefSeq" id="WP_025802946.1">
    <property type="nucleotide sequence ID" value="NZ_CP053842.1"/>
</dbReference>
<dbReference type="PANTHER" id="PTHR46957">
    <property type="entry name" value="CYTOKINE RECEPTOR"/>
    <property type="match status" value="1"/>
</dbReference>
<gene>
    <name evidence="3" type="ORF">IMC76_00770</name>
</gene>
<dbReference type="CDD" id="cd00063">
    <property type="entry name" value="FN3"/>
    <property type="match status" value="3"/>
</dbReference>
<dbReference type="Pfam" id="PF00041">
    <property type="entry name" value="fn3"/>
    <property type="match status" value="1"/>
</dbReference>
<feature type="domain" description="Fibronectin type-III" evidence="2">
    <location>
        <begin position="129"/>
        <end position="222"/>
    </location>
</feature>
<proteinExistence type="predicted"/>
<accession>A0A7M1LH71</accession>
<dbReference type="PROSITE" id="PS51257">
    <property type="entry name" value="PROKAR_LIPOPROTEIN"/>
    <property type="match status" value="1"/>
</dbReference>
<reference evidence="3 4" key="1">
    <citation type="submission" date="2020-10" db="EMBL/GenBank/DDBJ databases">
        <title>Campylobacter and Helicobacter PacBio genomes.</title>
        <authorList>
            <person name="Lane C."/>
        </authorList>
    </citation>
    <scope>NUCLEOTIDE SEQUENCE [LARGE SCALE GENOMIC DNA]</scope>
    <source>
        <strain evidence="3 4">2016D-0077</strain>
    </source>
</reference>
<dbReference type="InterPro" id="IPR013783">
    <property type="entry name" value="Ig-like_fold"/>
</dbReference>
<dbReference type="SUPFAM" id="SSF49265">
    <property type="entry name" value="Fibronectin type III"/>
    <property type="match status" value="2"/>
</dbReference>
<feature type="chain" id="PRO_5029774028" evidence="1">
    <location>
        <begin position="24"/>
        <end position="401"/>
    </location>
</feature>
<dbReference type="Proteomes" id="UP000594749">
    <property type="component" value="Chromosome"/>
</dbReference>
<dbReference type="SMART" id="SM00060">
    <property type="entry name" value="FN3"/>
    <property type="match status" value="3"/>
</dbReference>
<dbReference type="Gene3D" id="2.60.40.10">
    <property type="entry name" value="Immunoglobulins"/>
    <property type="match status" value="4"/>
</dbReference>
<evidence type="ECO:0000313" key="4">
    <source>
        <dbReference type="Proteomes" id="UP000594749"/>
    </source>
</evidence>
<dbReference type="InterPro" id="IPR050713">
    <property type="entry name" value="RTP_Phos/Ushers"/>
</dbReference>
<feature type="domain" description="Fibronectin type-III" evidence="2">
    <location>
        <begin position="35"/>
        <end position="126"/>
    </location>
</feature>
<dbReference type="GO" id="GO:0016020">
    <property type="term" value="C:membrane"/>
    <property type="evidence" value="ECO:0007669"/>
    <property type="project" value="UniProtKB-SubCell"/>
</dbReference>
<dbReference type="InterPro" id="IPR036116">
    <property type="entry name" value="FN3_sf"/>
</dbReference>
<dbReference type="InterPro" id="IPR003961">
    <property type="entry name" value="FN3_dom"/>
</dbReference>
<feature type="domain" description="Fibronectin type-III" evidence="2">
    <location>
        <begin position="318"/>
        <end position="401"/>
    </location>
</feature>
<dbReference type="PANTHER" id="PTHR46957:SF3">
    <property type="entry name" value="CYTOKINE RECEPTOR"/>
    <property type="match status" value="1"/>
</dbReference>
<dbReference type="OrthoDB" id="9810925at2"/>
<feature type="signal peptide" evidence="1">
    <location>
        <begin position="1"/>
        <end position="23"/>
    </location>
</feature>
<dbReference type="PROSITE" id="PS50853">
    <property type="entry name" value="FN3"/>
    <property type="match status" value="3"/>
</dbReference>
<organism evidence="3 4">
    <name type="scientific">Campylobacter corcagiensis</name>
    <dbReference type="NCBI Taxonomy" id="1448857"/>
    <lineage>
        <taxon>Bacteria</taxon>
        <taxon>Pseudomonadati</taxon>
        <taxon>Campylobacterota</taxon>
        <taxon>Epsilonproteobacteria</taxon>
        <taxon>Campylobacterales</taxon>
        <taxon>Campylobacteraceae</taxon>
        <taxon>Campylobacter</taxon>
    </lineage>
</organism>
<keyword evidence="1" id="KW-0732">Signal</keyword>
<evidence type="ECO:0000259" key="2">
    <source>
        <dbReference type="PROSITE" id="PS50853"/>
    </source>
</evidence>
<evidence type="ECO:0000313" key="3">
    <source>
        <dbReference type="EMBL" id="QOQ87384.1"/>
    </source>
</evidence>
<protein>
    <submittedName>
        <fullName evidence="3">Fibronectin type III domain-containing protein</fullName>
    </submittedName>
</protein>
<dbReference type="EMBL" id="CP063078">
    <property type="protein sequence ID" value="QOQ87384.1"/>
    <property type="molecule type" value="Genomic_DNA"/>
</dbReference>
<evidence type="ECO:0000256" key="1">
    <source>
        <dbReference type="SAM" id="SignalP"/>
    </source>
</evidence>
<sequence>MKKFQQILLFLVLSIFIAGCASTKGGPEILDENLPPIMAIRTVVSTSSVGLEWDDPKDPNVDGFYVYRAKLNEPMKKIDTIQSRFSTHYLDSGLEPSTSYRYSMKSYSSSGMSRDGVVVTATTAKAIESVSFAQALYGLPEQVKLIWRPHANLKVDSYIIERSKAGANSWSKIGEVKGRLSAEYIDTKVKSNSSYDYRIRVKTLDGEISAPSKILNSTTKELPSGVVGLSATTDQPKKIVLTWDSPANDHFSHYQIYSSRLQSLGFLPLAKTDKNFYEDLINTNDATRYYKVTFVDKDGLESLASDTPVMGKTLAALPAPAMQAPIINNNTIVLNWQTKSPTHKFTILRSGGGSDKTISDITNNSYIDSDIVKGNTYRYSVIAVDEYGINSDRSNSVKVAY</sequence>
<name>A0A7M1LH71_9BACT</name>
<dbReference type="AlphaFoldDB" id="A0A7M1LH71"/>
<keyword evidence="4" id="KW-1185">Reference proteome</keyword>